<dbReference type="InterPro" id="IPR036188">
    <property type="entry name" value="FAD/NAD-bd_sf"/>
</dbReference>
<keyword evidence="1" id="KW-0560">Oxidoreductase</keyword>
<keyword evidence="4" id="KW-1185">Reference proteome</keyword>
<comment type="caution">
    <text evidence="3">The sequence shown here is derived from an EMBL/GenBank/DDBJ whole genome shotgun (WGS) entry which is preliminary data.</text>
</comment>
<dbReference type="Pfam" id="PF01266">
    <property type="entry name" value="DAO"/>
    <property type="match status" value="1"/>
</dbReference>
<dbReference type="PANTHER" id="PTHR13847">
    <property type="entry name" value="SARCOSINE DEHYDROGENASE-RELATED"/>
    <property type="match status" value="1"/>
</dbReference>
<dbReference type="GO" id="GO:0016491">
    <property type="term" value="F:oxidoreductase activity"/>
    <property type="evidence" value="ECO:0007669"/>
    <property type="project" value="UniProtKB-KW"/>
</dbReference>
<dbReference type="Proteomes" id="UP001139344">
    <property type="component" value="Unassembled WGS sequence"/>
</dbReference>
<dbReference type="Gene3D" id="3.30.9.10">
    <property type="entry name" value="D-Amino Acid Oxidase, subunit A, domain 2"/>
    <property type="match status" value="1"/>
</dbReference>
<name>A0A9X1UXI0_9FLAO</name>
<sequence>MLDYIVVGLGLSGVAISEELEKRNKKFVVYEDNSQNSSYVAGGIFNPVILKRFTPAWKAAEQIKSAIPFYEQLEQKLHVRLIHNWNIYRRFHSVEERNEWFVAADRSSLSPFLDPDLKKNSNPNLIADHSLGKVLNTGNIDTENLLDSYSAYLKDKGTFKDERFDYSALKIEKDHFDYKGLKTTNIVFCEGYGLKKNPYFDYLPLNGNKGEYITIYSEDLNLDFAVKSSVFLLPLGNNLYKVGATYDHSDKTPETTTKAKERLIGQLKELIKCDFEVVDQVAGIRPAVADRRPLVGEHPEISNLYCCNGFGSRGVLIAPNMAVELIENIENGKPLDLEIDLQRFTQKYYSKN</sequence>
<gene>
    <name evidence="3" type="ORF">LU635_09910</name>
</gene>
<protein>
    <submittedName>
        <fullName evidence="3">FAD-binding oxidoreductase</fullName>
    </submittedName>
</protein>
<dbReference type="EMBL" id="JAJSON010000020">
    <property type="protein sequence ID" value="MCG9971950.1"/>
    <property type="molecule type" value="Genomic_DNA"/>
</dbReference>
<accession>A0A9X1UXI0</accession>
<dbReference type="RefSeq" id="WP_240098673.1">
    <property type="nucleotide sequence ID" value="NZ_JAJSON010000020.1"/>
</dbReference>
<dbReference type="GO" id="GO:0005737">
    <property type="term" value="C:cytoplasm"/>
    <property type="evidence" value="ECO:0007669"/>
    <property type="project" value="TreeGrafter"/>
</dbReference>
<proteinExistence type="predicted"/>
<dbReference type="PANTHER" id="PTHR13847:SF289">
    <property type="entry name" value="GLYCINE OXIDASE"/>
    <property type="match status" value="1"/>
</dbReference>
<organism evidence="3 4">
    <name type="scientific">Christiangramia crocea</name>
    <dbReference type="NCBI Taxonomy" id="2904124"/>
    <lineage>
        <taxon>Bacteria</taxon>
        <taxon>Pseudomonadati</taxon>
        <taxon>Bacteroidota</taxon>
        <taxon>Flavobacteriia</taxon>
        <taxon>Flavobacteriales</taxon>
        <taxon>Flavobacteriaceae</taxon>
        <taxon>Christiangramia</taxon>
    </lineage>
</organism>
<dbReference type="Gene3D" id="3.50.50.60">
    <property type="entry name" value="FAD/NAD(P)-binding domain"/>
    <property type="match status" value="1"/>
</dbReference>
<evidence type="ECO:0000313" key="3">
    <source>
        <dbReference type="EMBL" id="MCG9971950.1"/>
    </source>
</evidence>
<dbReference type="InterPro" id="IPR006076">
    <property type="entry name" value="FAD-dep_OxRdtase"/>
</dbReference>
<evidence type="ECO:0000256" key="1">
    <source>
        <dbReference type="ARBA" id="ARBA00023002"/>
    </source>
</evidence>
<feature type="domain" description="FAD dependent oxidoreductase" evidence="2">
    <location>
        <begin position="3"/>
        <end position="325"/>
    </location>
</feature>
<evidence type="ECO:0000313" key="4">
    <source>
        <dbReference type="Proteomes" id="UP001139344"/>
    </source>
</evidence>
<dbReference type="SUPFAM" id="SSF51971">
    <property type="entry name" value="Nucleotide-binding domain"/>
    <property type="match status" value="1"/>
</dbReference>
<reference evidence="3" key="1">
    <citation type="submission" date="2021-12" db="EMBL/GenBank/DDBJ databases">
        <title>Description of Gramella crocea sp. nov., a new bacterium isolated from activated sludge.</title>
        <authorList>
            <person name="Zhang X."/>
        </authorList>
    </citation>
    <scope>NUCLEOTIDE SEQUENCE</scope>
    <source>
        <strain evidence="3">YB25</strain>
    </source>
</reference>
<evidence type="ECO:0000259" key="2">
    <source>
        <dbReference type="Pfam" id="PF01266"/>
    </source>
</evidence>
<dbReference type="AlphaFoldDB" id="A0A9X1UXI0"/>